<feature type="region of interest" description="Disordered" evidence="1">
    <location>
        <begin position="14"/>
        <end position="63"/>
    </location>
</feature>
<evidence type="ECO:0000256" key="1">
    <source>
        <dbReference type="SAM" id="MobiDB-lite"/>
    </source>
</evidence>
<name>A0ABQ9V810_SAGOE</name>
<evidence type="ECO:0000313" key="3">
    <source>
        <dbReference type="Proteomes" id="UP001266305"/>
    </source>
</evidence>
<keyword evidence="3" id="KW-1185">Reference proteome</keyword>
<feature type="compositionally biased region" description="Pro residues" evidence="1">
    <location>
        <begin position="20"/>
        <end position="36"/>
    </location>
</feature>
<comment type="caution">
    <text evidence="2">The sequence shown here is derived from an EMBL/GenBank/DDBJ whole genome shotgun (WGS) entry which is preliminary data.</text>
</comment>
<reference evidence="2 3" key="1">
    <citation type="submission" date="2023-05" db="EMBL/GenBank/DDBJ databases">
        <title>B98-5 Cell Line De Novo Hybrid Assembly: An Optical Mapping Approach.</title>
        <authorList>
            <person name="Kananen K."/>
            <person name="Auerbach J.A."/>
            <person name="Kautto E."/>
            <person name="Blachly J.S."/>
        </authorList>
    </citation>
    <scope>NUCLEOTIDE SEQUENCE [LARGE SCALE GENOMIC DNA]</scope>
    <source>
        <strain evidence="2">B95-8</strain>
        <tissue evidence="2">Cell line</tissue>
    </source>
</reference>
<evidence type="ECO:0000313" key="2">
    <source>
        <dbReference type="EMBL" id="KAK2105491.1"/>
    </source>
</evidence>
<organism evidence="2 3">
    <name type="scientific">Saguinus oedipus</name>
    <name type="common">Cotton-top tamarin</name>
    <name type="synonym">Oedipomidas oedipus</name>
    <dbReference type="NCBI Taxonomy" id="9490"/>
    <lineage>
        <taxon>Eukaryota</taxon>
        <taxon>Metazoa</taxon>
        <taxon>Chordata</taxon>
        <taxon>Craniata</taxon>
        <taxon>Vertebrata</taxon>
        <taxon>Euteleostomi</taxon>
        <taxon>Mammalia</taxon>
        <taxon>Eutheria</taxon>
        <taxon>Euarchontoglires</taxon>
        <taxon>Primates</taxon>
        <taxon>Haplorrhini</taxon>
        <taxon>Platyrrhini</taxon>
        <taxon>Cebidae</taxon>
        <taxon>Callitrichinae</taxon>
        <taxon>Saguinus</taxon>
    </lineage>
</organism>
<sequence length="63" mass="6838">MHLVSMASVWQRASGIEEAPAPPPSAIDPQPVPSTPQVPSTHNTGLPLLPKQIQTAPQYRMKR</sequence>
<protein>
    <submittedName>
        <fullName evidence="2">Uncharacterized protein</fullName>
    </submittedName>
</protein>
<dbReference type="Proteomes" id="UP001266305">
    <property type="component" value="Unassembled WGS sequence"/>
</dbReference>
<proteinExistence type="predicted"/>
<gene>
    <name evidence="2" type="ORF">P7K49_015005</name>
</gene>
<dbReference type="EMBL" id="JASSZA010000007">
    <property type="protein sequence ID" value="KAK2105491.1"/>
    <property type="molecule type" value="Genomic_DNA"/>
</dbReference>
<feature type="non-terminal residue" evidence="2">
    <location>
        <position position="63"/>
    </location>
</feature>
<accession>A0ABQ9V810</accession>